<keyword evidence="2" id="KW-1185">Reference proteome</keyword>
<accession>A0AA91EE24</accession>
<protein>
    <recommendedName>
        <fullName evidence="3">DUF2635 domain-containing protein</fullName>
    </recommendedName>
</protein>
<dbReference type="RefSeq" id="WP_061552903.1">
    <property type="nucleotide sequence ID" value="NZ_LXEX01000031.1"/>
</dbReference>
<dbReference type="EMBL" id="LXEX01000031">
    <property type="protein sequence ID" value="OAT58979.1"/>
    <property type="molecule type" value="Genomic_DNA"/>
</dbReference>
<evidence type="ECO:0000313" key="2">
    <source>
        <dbReference type="Proteomes" id="UP000078431"/>
    </source>
</evidence>
<dbReference type="AlphaFoldDB" id="A0AA91EE24"/>
<comment type="caution">
    <text evidence="1">The sequence shown here is derived from an EMBL/GenBank/DDBJ whole genome shotgun (WGS) entry which is preliminary data.</text>
</comment>
<reference evidence="1 2" key="1">
    <citation type="submission" date="2016-04" db="EMBL/GenBank/DDBJ databases">
        <title>ATOL: Assembling a taxonomically balanced genome-scale reconstruction of the evolutionary history of the Enterobacteriaceae.</title>
        <authorList>
            <person name="Plunkett G.III."/>
            <person name="Neeno-Eckwall E.C."/>
            <person name="Glasner J.D."/>
            <person name="Perna N.T."/>
        </authorList>
    </citation>
    <scope>NUCLEOTIDE SEQUENCE [LARGE SCALE GENOMIC DNA]</scope>
    <source>
        <strain evidence="1 2">ATCC 12841</strain>
    </source>
</reference>
<dbReference type="InterPro" id="IPR024400">
    <property type="entry name" value="DUF2635"/>
</dbReference>
<sequence length="88" mass="9317">MTDLTLKAAAGVRVPQEDNARRYITDAQSVTVPDSAYYQRRLRDGDVILVNAEAPIPAKTPVTAQPDTGTAASATLKTASKEVTDGQS</sequence>
<dbReference type="Pfam" id="PF10948">
    <property type="entry name" value="DUF2635"/>
    <property type="match status" value="1"/>
</dbReference>
<dbReference type="Proteomes" id="UP000078431">
    <property type="component" value="Unassembled WGS sequence"/>
</dbReference>
<name>A0AA91EE24_9GAMM</name>
<evidence type="ECO:0000313" key="1">
    <source>
        <dbReference type="EMBL" id="OAT58979.1"/>
    </source>
</evidence>
<gene>
    <name evidence="1" type="ORF">M993_02282</name>
</gene>
<organism evidence="1 2">
    <name type="scientific">Obesumbacterium proteus ATCC 12841</name>
    <dbReference type="NCBI Taxonomy" id="1354268"/>
    <lineage>
        <taxon>Bacteria</taxon>
        <taxon>Pseudomonadati</taxon>
        <taxon>Pseudomonadota</taxon>
        <taxon>Gammaproteobacteria</taxon>
        <taxon>Enterobacterales</taxon>
        <taxon>Hafniaceae</taxon>
        <taxon>Obesumbacterium</taxon>
    </lineage>
</organism>
<evidence type="ECO:0008006" key="3">
    <source>
        <dbReference type="Google" id="ProtNLM"/>
    </source>
</evidence>
<proteinExistence type="predicted"/>